<name>A0A0F9LMC6_9ZZZZ</name>
<accession>A0A0F9LMC6</accession>
<dbReference type="InterPro" id="IPR011738">
    <property type="entry name" value="Phage_CHP"/>
</dbReference>
<evidence type="ECO:0000313" key="1">
    <source>
        <dbReference type="EMBL" id="KKM94528.1"/>
    </source>
</evidence>
<proteinExistence type="predicted"/>
<gene>
    <name evidence="1" type="ORF">LCGC14_1197390</name>
</gene>
<organism evidence="1">
    <name type="scientific">marine sediment metagenome</name>
    <dbReference type="NCBI Taxonomy" id="412755"/>
    <lineage>
        <taxon>unclassified sequences</taxon>
        <taxon>metagenomes</taxon>
        <taxon>ecological metagenomes</taxon>
    </lineage>
</organism>
<reference evidence="1" key="1">
    <citation type="journal article" date="2015" name="Nature">
        <title>Complex archaea that bridge the gap between prokaryotes and eukaryotes.</title>
        <authorList>
            <person name="Spang A."/>
            <person name="Saw J.H."/>
            <person name="Jorgensen S.L."/>
            <person name="Zaremba-Niedzwiedzka K."/>
            <person name="Martijn J."/>
            <person name="Lind A.E."/>
            <person name="van Eijk R."/>
            <person name="Schleper C."/>
            <person name="Guy L."/>
            <person name="Ettema T.J."/>
        </authorList>
    </citation>
    <scope>NUCLEOTIDE SEQUENCE</scope>
</reference>
<dbReference type="InterPro" id="IPR006450">
    <property type="entry name" value="Phage_HK97_gp6-like"/>
</dbReference>
<dbReference type="NCBIfam" id="TIGR02215">
    <property type="entry name" value="phage_chp_gp8"/>
    <property type="match status" value="1"/>
</dbReference>
<dbReference type="AlphaFoldDB" id="A0A0F9LMC6"/>
<dbReference type="Gene3D" id="1.10.3230.30">
    <property type="entry name" value="Phage gp6-like head-tail connector protein"/>
    <property type="match status" value="1"/>
</dbReference>
<sequence length="288" mass="32034">MSDEIRQFYTAGNTLYAIIRNTVGQVWYPTGEVFEDWGTGGRAATDYDIPLTYTGVQEYIGDFDTNIDAGRYDVQVMRRVGGAPADTDPFAGVTQITWSGSAAVGVGEVGAAITTAQAKEHLRITHSDDDTYIAAITLAASEWCEEYQNRVYVQREVIDYYDRFPTIIRPRKSPLISVDDIYYYNTSGVLTLLAATVYDVGTYKEPGRIALAYNQSWPSIRNMINAVVVTYQAGWVARANIPEEIKHAVKLMVGHLYENREAASQVTINSIPLGVKSLLGMKRTINWS</sequence>
<dbReference type="NCBIfam" id="TIGR01560">
    <property type="entry name" value="put_DNA_pack"/>
    <property type="match status" value="2"/>
</dbReference>
<comment type="caution">
    <text evidence="1">The sequence shown here is derived from an EMBL/GenBank/DDBJ whole genome shotgun (WGS) entry which is preliminary data.</text>
</comment>
<protein>
    <submittedName>
        <fullName evidence="1">Uncharacterized protein</fullName>
    </submittedName>
</protein>
<dbReference type="EMBL" id="LAZR01006126">
    <property type="protein sequence ID" value="KKM94528.1"/>
    <property type="molecule type" value="Genomic_DNA"/>
</dbReference>
<dbReference type="CDD" id="cd08054">
    <property type="entry name" value="gp6"/>
    <property type="match status" value="1"/>
</dbReference>